<evidence type="ECO:0000313" key="2">
    <source>
        <dbReference type="Proteomes" id="UP000054928"/>
    </source>
</evidence>
<dbReference type="GeneID" id="36402920"/>
<accession>A0A0P1B6P1</accession>
<evidence type="ECO:0000313" key="1">
    <source>
        <dbReference type="EMBL" id="CEG50140.1"/>
    </source>
</evidence>
<reference evidence="2" key="1">
    <citation type="submission" date="2014-09" db="EMBL/GenBank/DDBJ databases">
        <authorList>
            <person name="Sharma Rahul"/>
            <person name="Thines Marco"/>
        </authorList>
    </citation>
    <scope>NUCLEOTIDE SEQUENCE [LARGE SCALE GENOMIC DNA]</scope>
</reference>
<sequence length="65" mass="7220">MGATTSPANVINEELPTSEPFTLMRNGFPLKEIRKRALHFFRAFSDSSGDHFLKGPNVLSKAVDK</sequence>
<dbReference type="EMBL" id="CCYD01003101">
    <property type="protein sequence ID" value="CEG50140.1"/>
    <property type="molecule type" value="Genomic_DNA"/>
</dbReference>
<proteinExistence type="predicted"/>
<organism evidence="1 2">
    <name type="scientific">Plasmopara halstedii</name>
    <name type="common">Downy mildew of sunflower</name>
    <dbReference type="NCBI Taxonomy" id="4781"/>
    <lineage>
        <taxon>Eukaryota</taxon>
        <taxon>Sar</taxon>
        <taxon>Stramenopiles</taxon>
        <taxon>Oomycota</taxon>
        <taxon>Peronosporomycetes</taxon>
        <taxon>Peronosporales</taxon>
        <taxon>Peronosporaceae</taxon>
        <taxon>Plasmopara</taxon>
    </lineage>
</organism>
<name>A0A0P1B6P1_PLAHL</name>
<dbReference type="RefSeq" id="XP_024586509.1">
    <property type="nucleotide sequence ID" value="XM_024721407.1"/>
</dbReference>
<dbReference type="Proteomes" id="UP000054928">
    <property type="component" value="Unassembled WGS sequence"/>
</dbReference>
<keyword evidence="2" id="KW-1185">Reference proteome</keyword>
<protein>
    <submittedName>
        <fullName evidence="1">Uncharacterized protein</fullName>
    </submittedName>
</protein>
<dbReference type="AlphaFoldDB" id="A0A0P1B6P1"/>